<comment type="subcellular location">
    <subcellularLocation>
        <location evidence="1">Endomembrane system</location>
    </subcellularLocation>
</comment>
<comment type="caution">
    <text evidence="7">The sequence shown here is derived from an EMBL/GenBank/DDBJ whole genome shotgun (WGS) entry which is preliminary data.</text>
</comment>
<dbReference type="Gene3D" id="2.60.40.1170">
    <property type="entry name" value="Mu homology domain, subdomain B"/>
    <property type="match status" value="2"/>
</dbReference>
<dbReference type="OrthoDB" id="10259133at2759"/>
<dbReference type="GO" id="GO:0016192">
    <property type="term" value="P:vesicle-mediated transport"/>
    <property type="evidence" value="ECO:0007669"/>
    <property type="project" value="InterPro"/>
</dbReference>
<dbReference type="CDD" id="cd14838">
    <property type="entry name" value="AP4_Mu_N"/>
    <property type="match status" value="1"/>
</dbReference>
<dbReference type="CDD" id="cd09253">
    <property type="entry name" value="AP-4_Mu4_Cterm"/>
    <property type="match status" value="1"/>
</dbReference>
<dbReference type="Gramene" id="OMO87526">
    <property type="protein sequence ID" value="OMO87526"/>
    <property type="gene ID" value="CCACVL1_08961"/>
</dbReference>
<keyword evidence="3 5" id="KW-0653">Protein transport</keyword>
<dbReference type="InterPro" id="IPR011012">
    <property type="entry name" value="Longin-like_dom_sf"/>
</dbReference>
<evidence type="ECO:0000256" key="5">
    <source>
        <dbReference type="PIRNR" id="PIRNR005992"/>
    </source>
</evidence>
<evidence type="ECO:0000256" key="3">
    <source>
        <dbReference type="ARBA" id="ARBA00022927"/>
    </source>
</evidence>
<organism evidence="7 8">
    <name type="scientific">Corchorus capsularis</name>
    <name type="common">Jute</name>
    <dbReference type="NCBI Taxonomy" id="210143"/>
    <lineage>
        <taxon>Eukaryota</taxon>
        <taxon>Viridiplantae</taxon>
        <taxon>Streptophyta</taxon>
        <taxon>Embryophyta</taxon>
        <taxon>Tracheophyta</taxon>
        <taxon>Spermatophyta</taxon>
        <taxon>Magnoliopsida</taxon>
        <taxon>eudicotyledons</taxon>
        <taxon>Gunneridae</taxon>
        <taxon>Pentapetalae</taxon>
        <taxon>rosids</taxon>
        <taxon>malvids</taxon>
        <taxon>Malvales</taxon>
        <taxon>Malvaceae</taxon>
        <taxon>Grewioideae</taxon>
        <taxon>Apeibeae</taxon>
        <taxon>Corchorus</taxon>
    </lineage>
</organism>
<comment type="similarity">
    <text evidence="5">Belongs to the adaptor complexes medium subunit family.</text>
</comment>
<dbReference type="EMBL" id="AWWV01009204">
    <property type="protein sequence ID" value="OMO87526.1"/>
    <property type="molecule type" value="Genomic_DNA"/>
</dbReference>
<evidence type="ECO:0000256" key="4">
    <source>
        <dbReference type="ARBA" id="ARBA00023136"/>
    </source>
</evidence>
<dbReference type="PIRSF" id="PIRSF005992">
    <property type="entry name" value="Clathrin_mu"/>
    <property type="match status" value="1"/>
</dbReference>
<dbReference type="InterPro" id="IPR001392">
    <property type="entry name" value="Clathrin_mu"/>
</dbReference>
<proteinExistence type="inferred from homology"/>
<evidence type="ECO:0000313" key="7">
    <source>
        <dbReference type="EMBL" id="OMO87526.1"/>
    </source>
</evidence>
<dbReference type="SUPFAM" id="SSF49447">
    <property type="entry name" value="Second domain of Mu2 adaptin subunit (ap50) of ap2 adaptor"/>
    <property type="match status" value="1"/>
</dbReference>
<dbReference type="OMA" id="IFMAKRM"/>
<reference evidence="7 8" key="1">
    <citation type="submission" date="2013-09" db="EMBL/GenBank/DDBJ databases">
        <title>Corchorus capsularis genome sequencing.</title>
        <authorList>
            <person name="Alam M."/>
            <person name="Haque M.S."/>
            <person name="Islam M.S."/>
            <person name="Emdad E.M."/>
            <person name="Islam M.M."/>
            <person name="Ahmed B."/>
            <person name="Halim A."/>
            <person name="Hossen Q.M.M."/>
            <person name="Hossain M.Z."/>
            <person name="Ahmed R."/>
            <person name="Khan M.M."/>
            <person name="Islam R."/>
            <person name="Rashid M.M."/>
            <person name="Khan S.A."/>
            <person name="Rahman M.S."/>
            <person name="Alam M."/>
        </authorList>
    </citation>
    <scope>NUCLEOTIDE SEQUENCE [LARGE SCALE GENOMIC DNA]</scope>
    <source>
        <strain evidence="8">cv. CVL-1</strain>
        <tissue evidence="7">Whole seedling</tissue>
    </source>
</reference>
<dbReference type="Pfam" id="PF01217">
    <property type="entry name" value="Clat_adaptor_s"/>
    <property type="match status" value="1"/>
</dbReference>
<dbReference type="FunFam" id="3.30.450.60:FF:000002">
    <property type="entry name" value="AP-2 complex subunit mu, putative"/>
    <property type="match status" value="1"/>
</dbReference>
<dbReference type="Gene3D" id="3.30.450.60">
    <property type="match status" value="1"/>
</dbReference>
<dbReference type="GO" id="GO:0012505">
    <property type="term" value="C:endomembrane system"/>
    <property type="evidence" value="ECO:0007669"/>
    <property type="project" value="UniProtKB-SubCell"/>
</dbReference>
<dbReference type="InterPro" id="IPR022775">
    <property type="entry name" value="AP_mu_sigma_su"/>
</dbReference>
<accession>A0A1R3IY77</accession>
<evidence type="ECO:0000313" key="8">
    <source>
        <dbReference type="Proteomes" id="UP000188268"/>
    </source>
</evidence>
<evidence type="ECO:0000256" key="1">
    <source>
        <dbReference type="ARBA" id="ARBA00004308"/>
    </source>
</evidence>
<dbReference type="GO" id="GO:0030131">
    <property type="term" value="C:clathrin adaptor complex"/>
    <property type="evidence" value="ECO:0007669"/>
    <property type="project" value="UniProtKB-UniRule"/>
</dbReference>
<keyword evidence="2 5" id="KW-0813">Transport</keyword>
<evidence type="ECO:0000259" key="6">
    <source>
        <dbReference type="PROSITE" id="PS51072"/>
    </source>
</evidence>
<dbReference type="GO" id="GO:0006886">
    <property type="term" value="P:intracellular protein transport"/>
    <property type="evidence" value="ECO:0007669"/>
    <property type="project" value="UniProtKB-UniRule"/>
</dbReference>
<dbReference type="InterPro" id="IPR028565">
    <property type="entry name" value="MHD"/>
</dbReference>
<sequence>MISQLFVLSQRGDNIVFRDYRGEVQKGSAEVFFRKVKFWKDDEDGDAPPAFNVDGVNYFHVKVSGLLFVATTRVNVSPSLVLELLQRIARVIKDYLGVLNEDSLRKNFVLVYELLDEVIDFGYVQTTSTEVLKSYVFNEPIVVDAARMANLGPAAIFMQGTKRMPGTAITKSVVANEPGGRTREEIFVDIIEKISVTFSASGYILTSEIDGTIQMKSYLTGNPEIRLALNDDLNIGRGGRSIHECFHDMSHPIISELHNVIWLLCATGYSSSYGSGTVILDDCNFHESVQLDSFDIDRTLTLVPSDGEFSVMNYRMTQEFNPPFRINALLEEAGAFKAELILKVRADFPSSITANSILVQMPVPTYTTRVSFELEPGAAGNTTTDFKESSKRIEWGLKKIVGGSEHTLRAKLTFTQEPHGNITKEAGPVSMTFTIPMHNVSRLQVKYLQIAKKSNSYNPYRWVRYVTQANSYVARL</sequence>
<dbReference type="PANTHER" id="PTHR10529">
    <property type="entry name" value="AP COMPLEX SUBUNIT MU"/>
    <property type="match status" value="1"/>
</dbReference>
<dbReference type="STRING" id="210143.A0A1R3IY77"/>
<keyword evidence="4" id="KW-0472">Membrane</keyword>
<dbReference type="Pfam" id="PF00928">
    <property type="entry name" value="Adap_comp_sub"/>
    <property type="match status" value="1"/>
</dbReference>
<dbReference type="Proteomes" id="UP000188268">
    <property type="component" value="Unassembled WGS sequence"/>
</dbReference>
<keyword evidence="8" id="KW-1185">Reference proteome</keyword>
<dbReference type="InterPro" id="IPR036168">
    <property type="entry name" value="AP2_Mu_C_sf"/>
</dbReference>
<protein>
    <submittedName>
        <fullName evidence="7">Clathrin adaptor, mu subunit</fullName>
    </submittedName>
</protein>
<name>A0A1R3IY77_COCAP</name>
<feature type="domain" description="MHD" evidence="6">
    <location>
        <begin position="183"/>
        <end position="475"/>
    </location>
</feature>
<dbReference type="InterPro" id="IPR050431">
    <property type="entry name" value="Adaptor_comp_med_subunit"/>
</dbReference>
<dbReference type="PRINTS" id="PR00314">
    <property type="entry name" value="CLATHRINADPT"/>
</dbReference>
<evidence type="ECO:0000256" key="2">
    <source>
        <dbReference type="ARBA" id="ARBA00022448"/>
    </source>
</evidence>
<gene>
    <name evidence="7" type="ORF">CCACVL1_08961</name>
</gene>
<dbReference type="SUPFAM" id="SSF64356">
    <property type="entry name" value="SNARE-like"/>
    <property type="match status" value="1"/>
</dbReference>
<dbReference type="AlphaFoldDB" id="A0A1R3IY77"/>
<dbReference type="PROSITE" id="PS51072">
    <property type="entry name" value="MHD"/>
    <property type="match status" value="1"/>
</dbReference>